<dbReference type="SUPFAM" id="SSF46894">
    <property type="entry name" value="C-terminal effector domain of the bipartite response regulators"/>
    <property type="match status" value="1"/>
</dbReference>
<dbReference type="InterPro" id="IPR016032">
    <property type="entry name" value="Sig_transdc_resp-reg_C-effctor"/>
</dbReference>
<dbReference type="PRINTS" id="PR00038">
    <property type="entry name" value="HTHLUXR"/>
</dbReference>
<evidence type="ECO:0000313" key="5">
    <source>
        <dbReference type="EMBL" id="MCS7479483.1"/>
    </source>
</evidence>
<dbReference type="PROSITE" id="PS50043">
    <property type="entry name" value="HTH_LUXR_2"/>
    <property type="match status" value="1"/>
</dbReference>
<evidence type="ECO:0000256" key="1">
    <source>
        <dbReference type="ARBA" id="ARBA00022741"/>
    </source>
</evidence>
<dbReference type="CDD" id="cd06170">
    <property type="entry name" value="LuxR_C_like"/>
    <property type="match status" value="1"/>
</dbReference>
<keyword evidence="2" id="KW-0067">ATP-binding</keyword>
<name>A0A9X2VQA3_9PSEU</name>
<dbReference type="InterPro" id="IPR036388">
    <property type="entry name" value="WH-like_DNA-bd_sf"/>
</dbReference>
<accession>A0A9X2VQA3</accession>
<dbReference type="SMART" id="SM00421">
    <property type="entry name" value="HTH_LUXR"/>
    <property type="match status" value="1"/>
</dbReference>
<dbReference type="Pfam" id="PF00196">
    <property type="entry name" value="GerE"/>
    <property type="match status" value="1"/>
</dbReference>
<reference evidence="5" key="1">
    <citation type="submission" date="2022-08" db="EMBL/GenBank/DDBJ databases">
        <authorList>
            <person name="Tistechok S."/>
            <person name="Samborskyy M."/>
            <person name="Roman I."/>
        </authorList>
    </citation>
    <scope>NUCLEOTIDE SEQUENCE</scope>
    <source>
        <strain evidence="5">DSM 103496</strain>
    </source>
</reference>
<dbReference type="InterPro" id="IPR000792">
    <property type="entry name" value="Tscrpt_reg_LuxR_C"/>
</dbReference>
<evidence type="ECO:0000259" key="4">
    <source>
        <dbReference type="PROSITE" id="PS50043"/>
    </source>
</evidence>
<dbReference type="GO" id="GO:0003677">
    <property type="term" value="F:DNA binding"/>
    <property type="evidence" value="ECO:0007669"/>
    <property type="project" value="InterPro"/>
</dbReference>
<keyword evidence="6" id="KW-1185">Reference proteome</keyword>
<dbReference type="InterPro" id="IPR011990">
    <property type="entry name" value="TPR-like_helical_dom_sf"/>
</dbReference>
<protein>
    <submittedName>
        <fullName evidence="5">LuxR C-terminal-related transcriptional regulator</fullName>
    </submittedName>
</protein>
<feature type="domain" description="HTH luxR-type" evidence="4">
    <location>
        <begin position="795"/>
        <end position="863"/>
    </location>
</feature>
<dbReference type="GO" id="GO:0006355">
    <property type="term" value="P:regulation of DNA-templated transcription"/>
    <property type="evidence" value="ECO:0007669"/>
    <property type="project" value="InterPro"/>
</dbReference>
<dbReference type="PROSITE" id="PS00622">
    <property type="entry name" value="HTH_LUXR_1"/>
    <property type="match status" value="1"/>
</dbReference>
<dbReference type="InterPro" id="IPR041664">
    <property type="entry name" value="AAA_16"/>
</dbReference>
<dbReference type="Gene3D" id="1.10.10.10">
    <property type="entry name" value="Winged helix-like DNA-binding domain superfamily/Winged helix DNA-binding domain"/>
    <property type="match status" value="1"/>
</dbReference>
<dbReference type="GO" id="GO:0005737">
    <property type="term" value="C:cytoplasm"/>
    <property type="evidence" value="ECO:0007669"/>
    <property type="project" value="TreeGrafter"/>
</dbReference>
<dbReference type="Gene3D" id="1.25.40.10">
    <property type="entry name" value="Tetratricopeptide repeat domain"/>
    <property type="match status" value="1"/>
</dbReference>
<gene>
    <name evidence="5" type="ORF">NZH93_21700</name>
</gene>
<dbReference type="GO" id="GO:0005524">
    <property type="term" value="F:ATP binding"/>
    <property type="evidence" value="ECO:0007669"/>
    <property type="project" value="UniProtKB-KW"/>
</dbReference>
<dbReference type="Proteomes" id="UP001141259">
    <property type="component" value="Unassembled WGS sequence"/>
</dbReference>
<comment type="caution">
    <text evidence="5">The sequence shown here is derived from an EMBL/GenBank/DDBJ whole genome shotgun (WGS) entry which is preliminary data.</text>
</comment>
<dbReference type="EMBL" id="JANYMP010000010">
    <property type="protein sequence ID" value="MCS7479483.1"/>
    <property type="molecule type" value="Genomic_DNA"/>
</dbReference>
<keyword evidence="1" id="KW-0547">Nucleotide-binding</keyword>
<dbReference type="Pfam" id="PF13191">
    <property type="entry name" value="AAA_16"/>
    <property type="match status" value="1"/>
</dbReference>
<evidence type="ECO:0000256" key="3">
    <source>
        <dbReference type="SAM" id="MobiDB-lite"/>
    </source>
</evidence>
<proteinExistence type="predicted"/>
<evidence type="ECO:0000313" key="6">
    <source>
        <dbReference type="Proteomes" id="UP001141259"/>
    </source>
</evidence>
<feature type="region of interest" description="Disordered" evidence="3">
    <location>
        <begin position="859"/>
        <end position="888"/>
    </location>
</feature>
<dbReference type="GO" id="GO:0004016">
    <property type="term" value="F:adenylate cyclase activity"/>
    <property type="evidence" value="ECO:0007669"/>
    <property type="project" value="TreeGrafter"/>
</dbReference>
<organism evidence="5 6">
    <name type="scientific">Umezawaea endophytica</name>
    <dbReference type="NCBI Taxonomy" id="1654476"/>
    <lineage>
        <taxon>Bacteria</taxon>
        <taxon>Bacillati</taxon>
        <taxon>Actinomycetota</taxon>
        <taxon>Actinomycetes</taxon>
        <taxon>Pseudonocardiales</taxon>
        <taxon>Pseudonocardiaceae</taxon>
        <taxon>Umezawaea</taxon>
    </lineage>
</organism>
<sequence length="888" mass="93032">MRATGREAVTASVLALTSGVLVVAGEPGVGTSTLLDLAADTVPGRRVLRATGSRGEATLPFSGLHQLLRPVLAEADGLPERQRSALLGAIGLGGDAGVPDRLIIGVAVLSLLSELSERGPVLVVVDDVRWIDEGSRDVLAFVARRVGDEPLAVLVGARDETEFPGFPLVALGPLDPLAAAALLDAQPSRPSDALRVRVLAQAAGNPLALVELARAGCADDDILPLTERLERIYAADLDRLPAATRTALLLVAADTADLVAHTRAAELAPAEQAGLVRLTAGRVRFRHPLVRSAIYHAAPLAARAEAHRALADLLAAEPDRRAWHLAAAATGPDEAVAAALEATASRARCRGGHAAAAGALERAAELSPAPEDRARRLVLAAGAAVHTGQAQWVDRLATAATDLTDDPFLAATAALRVGQVLTLTSRHAKAISLLMGAADEPSLTGQALAAAAVTGYYSGDERDRDLVRARGGGDPWTAAVVDPHEDRAALAAQIPELVEQAGSDPALLTSLGAMAWVLDETALAVRIFDDALHRWRAAGRLPTGLGCSAGWAYLDHGDWAQARLAADGAAALAADADLPHLTAATLVLEATAVVLTGDTAGARDLAGRALATIDPATSRAVGARARWALGMAAVADGDHVTAYEQFRLLFTADGDPVHYHFSFVALAELTAAAVRTGHGPEAADILARAEKRLAGNTSARTHALLHRSRALLEPDDAESHFREALDDPLGDQWPFERAQVLLDHGEWLRRRRRIAEARPKLAAANEVFRRLGAQPWLDRAQGELRAAGVDSEPAAPDALTSLTPQQQQIIRLAARGLTNREIGERLFLSPRTVGSHLYRSFPKLGITARAQLRDIVDGAPSIGHDGVPSNGRDGVPSNKHDGVPSGRS</sequence>
<evidence type="ECO:0000256" key="2">
    <source>
        <dbReference type="ARBA" id="ARBA00022840"/>
    </source>
</evidence>
<dbReference type="PANTHER" id="PTHR16305">
    <property type="entry name" value="TESTICULAR SOLUBLE ADENYLYL CYCLASE"/>
    <property type="match status" value="1"/>
</dbReference>
<dbReference type="PANTHER" id="PTHR16305:SF35">
    <property type="entry name" value="TRANSCRIPTIONAL ACTIVATOR DOMAIN"/>
    <property type="match status" value="1"/>
</dbReference>
<dbReference type="AlphaFoldDB" id="A0A9X2VQA3"/>
<dbReference type="RefSeq" id="WP_259624984.1">
    <property type="nucleotide sequence ID" value="NZ_JANYMP010000010.1"/>
</dbReference>